<dbReference type="AlphaFoldDB" id="A0A8J2IE44"/>
<organism evidence="2 3">
    <name type="scientific">Alternaria atra</name>
    <dbReference type="NCBI Taxonomy" id="119953"/>
    <lineage>
        <taxon>Eukaryota</taxon>
        <taxon>Fungi</taxon>
        <taxon>Dikarya</taxon>
        <taxon>Ascomycota</taxon>
        <taxon>Pezizomycotina</taxon>
        <taxon>Dothideomycetes</taxon>
        <taxon>Pleosporomycetidae</taxon>
        <taxon>Pleosporales</taxon>
        <taxon>Pleosporineae</taxon>
        <taxon>Pleosporaceae</taxon>
        <taxon>Alternaria</taxon>
        <taxon>Alternaria sect. Ulocladioides</taxon>
    </lineage>
</organism>
<accession>A0A8J2IE44</accession>
<sequence length="474" mass="54277">MLPKSFRLPGEIEKHKSSTTAHIGDLTKTYQRAKYVLVDSFAVNNIPKSMSPKKIRENVAERLAQLGPVRNLFTLDIWNNAAFIPYPRELASLQDILGIRDSWSFKERHVQILILAGISSLHKVNLQKSLFSVKDILLVRRQNLLYFQIAGLEDCTCFEGIEPTDGQELESFRNILQLVDGRNKADRSDLISALLSTLSNSQVLGSKELAAAYEEVRAKDDKLRAEYKKWREDHEKRRAEHEKRRAEHERLPPYHKDIVRMELDVYIDAIEIYNTAAFRKQCPHGEIDDEEIYHEEIDDGESYGEEIDVEVTYHEAIDGEEIDDGESYGEEIDVGETYDEEIDVEETYHEAIDGEEIDDGESYGEEIDGGETYHQEIDVGETYHEAIDGEETYHEAIDGEEIDVGETYGEEIDGEEIDDGESYGEEIDDGESYGEEIDVEETYHEAIDGEEIDVEEIDVEEIDVVVATRRHLCL</sequence>
<proteinExistence type="predicted"/>
<gene>
    <name evidence="2" type="ORF">ALTATR162_LOCUS12144</name>
</gene>
<feature type="coiled-coil region" evidence="1">
    <location>
        <begin position="213"/>
        <end position="251"/>
    </location>
</feature>
<comment type="caution">
    <text evidence="2">The sequence shown here is derived from an EMBL/GenBank/DDBJ whole genome shotgun (WGS) entry which is preliminary data.</text>
</comment>
<name>A0A8J2IE44_9PLEO</name>
<protein>
    <submittedName>
        <fullName evidence="2">Uncharacterized protein</fullName>
    </submittedName>
</protein>
<evidence type="ECO:0000256" key="1">
    <source>
        <dbReference type="SAM" id="Coils"/>
    </source>
</evidence>
<keyword evidence="3" id="KW-1185">Reference proteome</keyword>
<dbReference type="RefSeq" id="XP_043175725.1">
    <property type="nucleotide sequence ID" value="XM_043319790.1"/>
</dbReference>
<keyword evidence="1" id="KW-0175">Coiled coil</keyword>
<dbReference type="GeneID" id="67012495"/>
<dbReference type="Proteomes" id="UP000676310">
    <property type="component" value="Unassembled WGS sequence"/>
</dbReference>
<dbReference type="EMBL" id="CAJRGZ010000038">
    <property type="protein sequence ID" value="CAG5190136.1"/>
    <property type="molecule type" value="Genomic_DNA"/>
</dbReference>
<dbReference type="OrthoDB" id="3741559at2759"/>
<evidence type="ECO:0000313" key="2">
    <source>
        <dbReference type="EMBL" id="CAG5190136.1"/>
    </source>
</evidence>
<evidence type="ECO:0000313" key="3">
    <source>
        <dbReference type="Proteomes" id="UP000676310"/>
    </source>
</evidence>
<reference evidence="2" key="1">
    <citation type="submission" date="2021-05" db="EMBL/GenBank/DDBJ databases">
        <authorList>
            <person name="Stam R."/>
        </authorList>
    </citation>
    <scope>NUCLEOTIDE SEQUENCE</scope>
    <source>
        <strain evidence="2">CS162</strain>
    </source>
</reference>